<accession>A0A131YET3</accession>
<organism evidence="2">
    <name type="scientific">Rhipicephalus appendiculatus</name>
    <name type="common">Brown ear tick</name>
    <dbReference type="NCBI Taxonomy" id="34631"/>
    <lineage>
        <taxon>Eukaryota</taxon>
        <taxon>Metazoa</taxon>
        <taxon>Ecdysozoa</taxon>
        <taxon>Arthropoda</taxon>
        <taxon>Chelicerata</taxon>
        <taxon>Arachnida</taxon>
        <taxon>Acari</taxon>
        <taxon>Parasitiformes</taxon>
        <taxon>Ixodida</taxon>
        <taxon>Ixodoidea</taxon>
        <taxon>Ixodidae</taxon>
        <taxon>Rhipicephalinae</taxon>
        <taxon>Rhipicephalus</taxon>
        <taxon>Rhipicephalus</taxon>
    </lineage>
</organism>
<sequence>MQLCRFYVKTFISLCCNCSLSVGLLIENTAESVGWLVGWFMGFNVPKRLGLWEAPWWRASDNFGHLGLTCTEVAQYMGL</sequence>
<dbReference type="AlphaFoldDB" id="A0A131YET3"/>
<dbReference type="EMBL" id="GEDV01012136">
    <property type="protein sequence ID" value="JAP76421.1"/>
    <property type="molecule type" value="Transcribed_RNA"/>
</dbReference>
<feature type="signal peptide" evidence="1">
    <location>
        <begin position="1"/>
        <end position="23"/>
    </location>
</feature>
<proteinExistence type="predicted"/>
<protein>
    <submittedName>
        <fullName evidence="2">Uncharacterized protein</fullName>
    </submittedName>
</protein>
<name>A0A131YET3_RHIAP</name>
<keyword evidence="1" id="KW-0732">Signal</keyword>
<evidence type="ECO:0000313" key="2">
    <source>
        <dbReference type="EMBL" id="JAP76421.1"/>
    </source>
</evidence>
<evidence type="ECO:0000256" key="1">
    <source>
        <dbReference type="SAM" id="SignalP"/>
    </source>
</evidence>
<feature type="chain" id="PRO_5007284846" evidence="1">
    <location>
        <begin position="24"/>
        <end position="79"/>
    </location>
</feature>
<reference evidence="2" key="1">
    <citation type="journal article" date="2016" name="Ticks Tick Borne Dis.">
        <title>De novo assembly and annotation of the salivary gland transcriptome of Rhipicephalus appendiculatus male and female ticks during blood feeding.</title>
        <authorList>
            <person name="de Castro M.H."/>
            <person name="de Klerk D."/>
            <person name="Pienaar R."/>
            <person name="Latif A.A."/>
            <person name="Rees D.J."/>
            <person name="Mans B.J."/>
        </authorList>
    </citation>
    <scope>NUCLEOTIDE SEQUENCE</scope>
    <source>
        <tissue evidence="2">Salivary glands</tissue>
    </source>
</reference>